<keyword evidence="1" id="KW-0175">Coiled coil</keyword>
<accession>A0AAN0JET6</accession>
<reference evidence="3" key="1">
    <citation type="journal article" date="2010" name="Nature">
        <title>The Amphimedon queenslandica genome and the evolution of animal complexity.</title>
        <authorList>
            <person name="Srivastava M."/>
            <person name="Simakov O."/>
            <person name="Chapman J."/>
            <person name="Fahey B."/>
            <person name="Gauthier M.E."/>
            <person name="Mitros T."/>
            <person name="Richards G.S."/>
            <person name="Conaco C."/>
            <person name="Dacre M."/>
            <person name="Hellsten U."/>
            <person name="Larroux C."/>
            <person name="Putnam N.H."/>
            <person name="Stanke M."/>
            <person name="Adamska M."/>
            <person name="Darling A."/>
            <person name="Degnan S.M."/>
            <person name="Oakley T.H."/>
            <person name="Plachetzki D.C."/>
            <person name="Zhai Y."/>
            <person name="Adamski M."/>
            <person name="Calcino A."/>
            <person name="Cummins S.F."/>
            <person name="Goodstein D.M."/>
            <person name="Harris C."/>
            <person name="Jackson D.J."/>
            <person name="Leys S.P."/>
            <person name="Shu S."/>
            <person name="Woodcroft B.J."/>
            <person name="Vervoort M."/>
            <person name="Kosik K.S."/>
            <person name="Manning G."/>
            <person name="Degnan B.M."/>
            <person name="Rokhsar D.S."/>
        </authorList>
    </citation>
    <scope>NUCLEOTIDE SEQUENCE [LARGE SCALE GENOMIC DNA]</scope>
</reference>
<dbReference type="RefSeq" id="XP_019855540.1">
    <property type="nucleotide sequence ID" value="XM_019999981.1"/>
</dbReference>
<evidence type="ECO:0000313" key="3">
    <source>
        <dbReference type="Proteomes" id="UP000007879"/>
    </source>
</evidence>
<dbReference type="GeneID" id="109584297"/>
<reference evidence="2" key="2">
    <citation type="submission" date="2024-06" db="UniProtKB">
        <authorList>
            <consortium name="EnsemblMetazoa"/>
        </authorList>
    </citation>
    <scope>IDENTIFICATION</scope>
</reference>
<evidence type="ECO:0000256" key="1">
    <source>
        <dbReference type="SAM" id="Coils"/>
    </source>
</evidence>
<organism evidence="2 3">
    <name type="scientific">Amphimedon queenslandica</name>
    <name type="common">Sponge</name>
    <dbReference type="NCBI Taxonomy" id="400682"/>
    <lineage>
        <taxon>Eukaryota</taxon>
        <taxon>Metazoa</taxon>
        <taxon>Porifera</taxon>
        <taxon>Demospongiae</taxon>
        <taxon>Heteroscleromorpha</taxon>
        <taxon>Haplosclerida</taxon>
        <taxon>Niphatidae</taxon>
        <taxon>Amphimedon</taxon>
    </lineage>
</organism>
<keyword evidence="3" id="KW-1185">Reference proteome</keyword>
<dbReference type="EnsemblMetazoa" id="XM_019999981.1">
    <property type="protein sequence ID" value="XP_019855540.1"/>
    <property type="gene ID" value="LOC109584297"/>
</dbReference>
<sequence length="266" mass="31247">MCKAQRYLSSKAENYEKENKKLKFDKRRWEELEINLNNTFDEASERFQFELQQKDRRIIHLTRRNAKLESAETAWKVNLDFEKDKVRRLKRDGEERISNLERIKDAEIASLRERLNDTETKLEDEMKSRLVVEELNHQLRSQLEEVPIFKKDLSLLPVFPRSPWTSSIYYNGIEDSLNNNTSELSNGYGLNIDDVPPPFAGVEYMYMDIEIVAENNKYQDSQKQWIVASDFINKTDPCLLSSDSADPLEKIPSSLHSIWIGARHVT</sequence>
<evidence type="ECO:0000313" key="2">
    <source>
        <dbReference type="EnsemblMetazoa" id="XP_019855540.1"/>
    </source>
</evidence>
<name>A0AAN0JET6_AMPQE</name>
<dbReference type="KEGG" id="aqu:109584297"/>
<dbReference type="AlphaFoldDB" id="A0AAN0JET6"/>
<proteinExistence type="predicted"/>
<feature type="coiled-coil region" evidence="1">
    <location>
        <begin position="12"/>
        <end position="71"/>
    </location>
</feature>
<protein>
    <submittedName>
        <fullName evidence="2">Uncharacterized protein</fullName>
    </submittedName>
</protein>
<dbReference type="Proteomes" id="UP000007879">
    <property type="component" value="Unassembled WGS sequence"/>
</dbReference>